<organism evidence="2 3">
    <name type="scientific">Solanum commersonii</name>
    <name type="common">Commerson's wild potato</name>
    <name type="synonym">Commerson's nightshade</name>
    <dbReference type="NCBI Taxonomy" id="4109"/>
    <lineage>
        <taxon>Eukaryota</taxon>
        <taxon>Viridiplantae</taxon>
        <taxon>Streptophyta</taxon>
        <taxon>Embryophyta</taxon>
        <taxon>Tracheophyta</taxon>
        <taxon>Spermatophyta</taxon>
        <taxon>Magnoliopsida</taxon>
        <taxon>eudicotyledons</taxon>
        <taxon>Gunneridae</taxon>
        <taxon>Pentapetalae</taxon>
        <taxon>asterids</taxon>
        <taxon>lamiids</taxon>
        <taxon>Solanales</taxon>
        <taxon>Solanaceae</taxon>
        <taxon>Solanoideae</taxon>
        <taxon>Solaneae</taxon>
        <taxon>Solanum</taxon>
    </lineage>
</organism>
<gene>
    <name evidence="2" type="ORF">H5410_015059</name>
</gene>
<sequence length="83" mass="9597">MGGFDKIYTRGSDKMFFNSKGLSDIAKVLVKLNLHQTWPLIYFLIKLTLIFPVVSASVEQSCYVERKIFTIISNDIIIHRFNI</sequence>
<dbReference type="Proteomes" id="UP000824120">
    <property type="component" value="Chromosome 3"/>
</dbReference>
<dbReference type="EMBL" id="JACXVP010000003">
    <property type="protein sequence ID" value="KAG5615235.1"/>
    <property type="molecule type" value="Genomic_DNA"/>
</dbReference>
<keyword evidence="1" id="KW-0472">Membrane</keyword>
<dbReference type="AlphaFoldDB" id="A0A9J5ZT04"/>
<evidence type="ECO:0000313" key="2">
    <source>
        <dbReference type="EMBL" id="KAG5615235.1"/>
    </source>
</evidence>
<dbReference type="PANTHER" id="PTHR11697:SF230">
    <property type="entry name" value="ZINC FINGER, MYM DOMAIN CONTAINING 1"/>
    <property type="match status" value="1"/>
</dbReference>
<accession>A0A9J5ZT04</accession>
<keyword evidence="3" id="KW-1185">Reference proteome</keyword>
<comment type="caution">
    <text evidence="2">The sequence shown here is derived from an EMBL/GenBank/DDBJ whole genome shotgun (WGS) entry which is preliminary data.</text>
</comment>
<reference evidence="2 3" key="1">
    <citation type="submission" date="2020-09" db="EMBL/GenBank/DDBJ databases">
        <title>De no assembly of potato wild relative species, Solanum commersonii.</title>
        <authorList>
            <person name="Cho K."/>
        </authorList>
    </citation>
    <scope>NUCLEOTIDE SEQUENCE [LARGE SCALE GENOMIC DNA]</scope>
    <source>
        <strain evidence="2">LZ3.2</strain>
        <tissue evidence="2">Leaf</tissue>
    </source>
</reference>
<dbReference type="PANTHER" id="PTHR11697">
    <property type="entry name" value="GENERAL TRANSCRIPTION FACTOR 2-RELATED ZINC FINGER PROTEIN"/>
    <property type="match status" value="1"/>
</dbReference>
<evidence type="ECO:0000256" key="1">
    <source>
        <dbReference type="SAM" id="Phobius"/>
    </source>
</evidence>
<dbReference type="InterPro" id="IPR055298">
    <property type="entry name" value="AtLOH3-like"/>
</dbReference>
<name>A0A9J5ZT04_SOLCO</name>
<keyword evidence="1" id="KW-0812">Transmembrane</keyword>
<evidence type="ECO:0000313" key="3">
    <source>
        <dbReference type="Proteomes" id="UP000824120"/>
    </source>
</evidence>
<feature type="transmembrane region" description="Helical" evidence="1">
    <location>
        <begin position="40"/>
        <end position="58"/>
    </location>
</feature>
<protein>
    <submittedName>
        <fullName evidence="2">Uncharacterized protein</fullName>
    </submittedName>
</protein>
<proteinExistence type="predicted"/>
<keyword evidence="1" id="KW-1133">Transmembrane helix</keyword>